<dbReference type="EMBL" id="BLKW01000004">
    <property type="protein sequence ID" value="GFG75410.1"/>
    <property type="molecule type" value="Genomic_DNA"/>
</dbReference>
<dbReference type="Proteomes" id="UP000465361">
    <property type="component" value="Unassembled WGS sequence"/>
</dbReference>
<accession>A0A7I9Y065</accession>
<keyword evidence="2" id="KW-1185">Reference proteome</keyword>
<reference evidence="1 2" key="1">
    <citation type="journal article" date="2019" name="Emerg. Microbes Infect.">
        <title>Comprehensive subspecies identification of 175 nontuberculous mycobacteria species based on 7547 genomic profiles.</title>
        <authorList>
            <person name="Matsumoto Y."/>
            <person name="Kinjo T."/>
            <person name="Motooka D."/>
            <person name="Nabeya D."/>
            <person name="Jung N."/>
            <person name="Uechi K."/>
            <person name="Horii T."/>
            <person name="Iida T."/>
            <person name="Fujita J."/>
            <person name="Nakamura S."/>
        </authorList>
    </citation>
    <scope>NUCLEOTIDE SEQUENCE [LARGE SCALE GENOMIC DNA]</scope>
    <source>
        <strain evidence="1 2">JCM 17322</strain>
    </source>
</reference>
<dbReference type="AlphaFoldDB" id="A0A7I9Y065"/>
<proteinExistence type="predicted"/>
<name>A0A7I9Y065_9MYCO</name>
<comment type="caution">
    <text evidence="1">The sequence shown here is derived from an EMBL/GenBank/DDBJ whole genome shotgun (WGS) entry which is preliminary data.</text>
</comment>
<evidence type="ECO:0000313" key="1">
    <source>
        <dbReference type="EMBL" id="GFG75410.1"/>
    </source>
</evidence>
<organism evidence="1 2">
    <name type="scientific">Mycobacterium botniense</name>
    <dbReference type="NCBI Taxonomy" id="84962"/>
    <lineage>
        <taxon>Bacteria</taxon>
        <taxon>Bacillati</taxon>
        <taxon>Actinomycetota</taxon>
        <taxon>Actinomycetes</taxon>
        <taxon>Mycobacteriales</taxon>
        <taxon>Mycobacteriaceae</taxon>
        <taxon>Mycobacterium</taxon>
    </lineage>
</organism>
<gene>
    <name evidence="1" type="ORF">MBOT_27750</name>
</gene>
<protein>
    <submittedName>
        <fullName evidence="1">Uncharacterized protein</fullName>
    </submittedName>
</protein>
<evidence type="ECO:0000313" key="2">
    <source>
        <dbReference type="Proteomes" id="UP000465361"/>
    </source>
</evidence>
<sequence>MTLRKAREDRVVGRRFAGVGAAVTALAAVAVMTPAVGVAQCDPNWSRNVWTDVCTPPPPMPAWYQSPPQYAPPFAPADVPPPPPPPPWAPSVNPVWDPGHQAWGIWAGSAWIPL</sequence>